<dbReference type="GO" id="GO:0019706">
    <property type="term" value="F:protein-cysteine S-palmitoyltransferase activity"/>
    <property type="evidence" value="ECO:0007669"/>
    <property type="project" value="UniProtKB-EC"/>
</dbReference>
<feature type="repeat" description="ANK" evidence="7">
    <location>
        <begin position="141"/>
        <end position="173"/>
    </location>
</feature>
<keyword evidence="5 7" id="KW-0040">ANK repeat</keyword>
<feature type="repeat" description="ANK" evidence="7">
    <location>
        <begin position="730"/>
        <end position="762"/>
    </location>
</feature>
<keyword evidence="8" id="KW-0012">Acyltransferase</keyword>
<keyword evidence="11" id="KW-1185">Reference proteome</keyword>
<dbReference type="PRINTS" id="PR01415">
    <property type="entry name" value="ANKYRIN"/>
</dbReference>
<feature type="repeat" description="ANK" evidence="7">
    <location>
        <begin position="40"/>
        <end position="72"/>
    </location>
</feature>
<evidence type="ECO:0000256" key="5">
    <source>
        <dbReference type="ARBA" id="ARBA00023043"/>
    </source>
</evidence>
<dbReference type="SUPFAM" id="SSF48403">
    <property type="entry name" value="Ankyrin repeat"/>
    <property type="match status" value="2"/>
</dbReference>
<feature type="transmembrane region" description="Helical" evidence="8">
    <location>
        <begin position="337"/>
        <end position="357"/>
    </location>
</feature>
<evidence type="ECO:0000256" key="7">
    <source>
        <dbReference type="PROSITE-ProRule" id="PRU00023"/>
    </source>
</evidence>
<name>A0A9Q0LQ12_ANAIG</name>
<feature type="transmembrane region" description="Helical" evidence="8">
    <location>
        <begin position="461"/>
        <end position="481"/>
    </location>
</feature>
<dbReference type="InterPro" id="IPR002110">
    <property type="entry name" value="Ankyrin_rpt"/>
</dbReference>
<proteinExistence type="inferred from homology"/>
<evidence type="ECO:0000256" key="2">
    <source>
        <dbReference type="ARBA" id="ARBA00022692"/>
    </source>
</evidence>
<keyword evidence="6 8" id="KW-0472">Membrane</keyword>
<dbReference type="OrthoDB" id="6781668at2759"/>
<sequence>MLNKFEQESLLKSVMQNDLLKVVEFLKIDDSSLLKETDSNGNTALHWAIRNSNPEIFHLLISKEIFINSQNFFKETPLHFACKFDNATFVYHLLKKSASLEIEDSSFLLPIHIAAKSNSVLSLKLILEHSPNMKNLPQKKTNRTPLHWAALSSKIDAAIALIEAGALIDMQDSNGSTPLHLAAKTGSPMVDLLMMAGADPKITNQNDKTPRDIVVEKKHFPSRIVIDSILRTRARFPELSLPKNREDVENSHVEINQEVEQNRILQEFKKRNRKRGENLSFLFFLMTPILFLSVHFIYGLLPFYLSGILITGSFVMVNIFVINNWRARGRLFLPKNSFNFSITFTLMSLLLFTHWFYAFGATFNSHPILNIILFGIEIVIIFSIKNTVLRNPGKIEGESESLENAIQKYSIVTQKEYCYTCKMRKPLRSKHDTTLGYCVARYDHYCSWMYNVIGFDNHREFISSIISSTLATILLYILIFFDLFDSFGKLEQNGTEKISLISFFANQYQWCSGLFLICIIYFSWLSLLVFGQLNLISKNLTTNERINFKRYFPLGKNPYNLEFFQKKENRSPEQALVNSIIHGTKDYIELIKKGTSPNIKCEKGFPALVIAAMHNRPEIVKNLINLGANIEEKDKGITPLGWCCFFGIFESAKILIENGANINFKSIYVNLKKKQNKRKVENGIEVHSPNLVTFKNQKKKISLHCACIAGSFESVQLFVENGAQLDIIDSGMTPLFFAVKLQHIPITEYLLSKGANPNIGRRKNSPLGSACKKGNLQIIEDLLKYGANVNFENSGFVPLFLAIQNKKIDVIKLLIRYHAKLPLSNETILDEFLKDSQIANLLSDLEK</sequence>
<evidence type="ECO:0000256" key="1">
    <source>
        <dbReference type="ARBA" id="ARBA00004141"/>
    </source>
</evidence>
<keyword evidence="2 8" id="KW-0812">Transmembrane</keyword>
<feature type="transmembrane region" description="Helical" evidence="8">
    <location>
        <begin position="363"/>
        <end position="384"/>
    </location>
</feature>
<keyword evidence="3" id="KW-0677">Repeat</keyword>
<organism evidence="10 11">
    <name type="scientific">Anaeramoeba ignava</name>
    <name type="common">Anaerobic marine amoeba</name>
    <dbReference type="NCBI Taxonomy" id="1746090"/>
    <lineage>
        <taxon>Eukaryota</taxon>
        <taxon>Metamonada</taxon>
        <taxon>Anaeramoebidae</taxon>
        <taxon>Anaeramoeba</taxon>
    </lineage>
</organism>
<dbReference type="EC" id="2.3.1.225" evidence="8"/>
<feature type="repeat" description="ANK" evidence="7">
    <location>
        <begin position="635"/>
        <end position="667"/>
    </location>
</feature>
<dbReference type="Pfam" id="PF12796">
    <property type="entry name" value="Ank_2"/>
    <property type="match status" value="5"/>
</dbReference>
<dbReference type="PANTHER" id="PTHR24198">
    <property type="entry name" value="ANKYRIN REPEAT AND PROTEIN KINASE DOMAIN-CONTAINING PROTEIN"/>
    <property type="match status" value="1"/>
</dbReference>
<feature type="transmembrane region" description="Helical" evidence="8">
    <location>
        <begin position="304"/>
        <end position="325"/>
    </location>
</feature>
<dbReference type="PANTHER" id="PTHR24198:SF165">
    <property type="entry name" value="ANKYRIN REPEAT-CONTAINING PROTEIN-RELATED"/>
    <property type="match status" value="1"/>
</dbReference>
<dbReference type="InterPro" id="IPR001594">
    <property type="entry name" value="Palmitoyltrfase_DHHC"/>
</dbReference>
<dbReference type="EMBL" id="JAPDFW010000057">
    <property type="protein sequence ID" value="KAJ5077646.1"/>
    <property type="molecule type" value="Genomic_DNA"/>
</dbReference>
<dbReference type="GO" id="GO:0016020">
    <property type="term" value="C:membrane"/>
    <property type="evidence" value="ECO:0007669"/>
    <property type="project" value="UniProtKB-SubCell"/>
</dbReference>
<feature type="repeat" description="ANK" evidence="7">
    <location>
        <begin position="603"/>
        <end position="635"/>
    </location>
</feature>
<feature type="domain" description="Palmitoyltransferase DHHC" evidence="9">
    <location>
        <begin position="413"/>
        <end position="547"/>
    </location>
</feature>
<dbReference type="PROSITE" id="PS50297">
    <property type="entry name" value="ANK_REP_REGION"/>
    <property type="match status" value="6"/>
</dbReference>
<evidence type="ECO:0000256" key="3">
    <source>
        <dbReference type="ARBA" id="ARBA00022737"/>
    </source>
</evidence>
<evidence type="ECO:0000256" key="8">
    <source>
        <dbReference type="RuleBase" id="RU079119"/>
    </source>
</evidence>
<evidence type="ECO:0000256" key="4">
    <source>
        <dbReference type="ARBA" id="ARBA00022989"/>
    </source>
</evidence>
<evidence type="ECO:0000259" key="9">
    <source>
        <dbReference type="Pfam" id="PF01529"/>
    </source>
</evidence>
<keyword evidence="8" id="KW-0808">Transferase</keyword>
<comment type="similarity">
    <text evidence="8">Belongs to the DHHC palmitoyltransferase family.</text>
</comment>
<comment type="catalytic activity">
    <reaction evidence="8">
        <text>L-cysteinyl-[protein] + hexadecanoyl-CoA = S-hexadecanoyl-L-cysteinyl-[protein] + CoA</text>
        <dbReference type="Rhea" id="RHEA:36683"/>
        <dbReference type="Rhea" id="RHEA-COMP:10131"/>
        <dbReference type="Rhea" id="RHEA-COMP:11032"/>
        <dbReference type="ChEBI" id="CHEBI:29950"/>
        <dbReference type="ChEBI" id="CHEBI:57287"/>
        <dbReference type="ChEBI" id="CHEBI:57379"/>
        <dbReference type="ChEBI" id="CHEBI:74151"/>
        <dbReference type="EC" id="2.3.1.225"/>
    </reaction>
</comment>
<feature type="repeat" description="ANK" evidence="7">
    <location>
        <begin position="73"/>
        <end position="105"/>
    </location>
</feature>
<feature type="transmembrane region" description="Helical" evidence="8">
    <location>
        <begin position="507"/>
        <end position="530"/>
    </location>
</feature>
<dbReference type="InterPro" id="IPR036770">
    <property type="entry name" value="Ankyrin_rpt-contain_sf"/>
</dbReference>
<feature type="repeat" description="ANK" evidence="7">
    <location>
        <begin position="174"/>
        <end position="205"/>
    </location>
</feature>
<dbReference type="SMART" id="SM00248">
    <property type="entry name" value="ANK"/>
    <property type="match status" value="11"/>
</dbReference>
<dbReference type="Pfam" id="PF01529">
    <property type="entry name" value="DHHC"/>
    <property type="match status" value="1"/>
</dbReference>
<dbReference type="PROSITE" id="PS50088">
    <property type="entry name" value="ANK_REPEAT"/>
    <property type="match status" value="10"/>
</dbReference>
<dbReference type="Gene3D" id="1.25.40.20">
    <property type="entry name" value="Ankyrin repeat-containing domain"/>
    <property type="match status" value="3"/>
</dbReference>
<evidence type="ECO:0000313" key="11">
    <source>
        <dbReference type="Proteomes" id="UP001149090"/>
    </source>
</evidence>
<dbReference type="Proteomes" id="UP001149090">
    <property type="component" value="Unassembled WGS sequence"/>
</dbReference>
<protein>
    <recommendedName>
        <fullName evidence="8">Palmitoyltransferase</fullName>
        <ecNumber evidence="8">2.3.1.225</ecNumber>
    </recommendedName>
</protein>
<feature type="repeat" description="ANK" evidence="7">
    <location>
        <begin position="698"/>
        <end position="730"/>
    </location>
</feature>
<gene>
    <name evidence="10" type="ORF">M0811_05745</name>
</gene>
<evidence type="ECO:0000313" key="10">
    <source>
        <dbReference type="EMBL" id="KAJ5077646.1"/>
    </source>
</evidence>
<feature type="transmembrane region" description="Helical" evidence="8">
    <location>
        <begin position="279"/>
        <end position="298"/>
    </location>
</feature>
<dbReference type="AlphaFoldDB" id="A0A9Q0LQ12"/>
<comment type="subcellular location">
    <subcellularLocation>
        <location evidence="1">Membrane</location>
        <topology evidence="1">Multi-pass membrane protein</topology>
    </subcellularLocation>
</comment>
<feature type="repeat" description="ANK" evidence="7">
    <location>
        <begin position="762"/>
        <end position="794"/>
    </location>
</feature>
<keyword evidence="4 8" id="KW-1133">Transmembrane helix</keyword>
<evidence type="ECO:0000256" key="6">
    <source>
        <dbReference type="ARBA" id="ARBA00023136"/>
    </source>
</evidence>
<reference evidence="10" key="1">
    <citation type="submission" date="2022-10" db="EMBL/GenBank/DDBJ databases">
        <title>Novel sulphate-reducing endosymbionts in the free-living metamonad Anaeramoeba.</title>
        <authorList>
            <person name="Jerlstrom-Hultqvist J."/>
            <person name="Cepicka I."/>
            <person name="Gallot-Lavallee L."/>
            <person name="Salas-Leiva D."/>
            <person name="Curtis B.A."/>
            <person name="Zahonova K."/>
            <person name="Pipaliya S."/>
            <person name="Dacks J."/>
            <person name="Roger A.J."/>
        </authorList>
    </citation>
    <scope>NUCLEOTIDE SEQUENCE</scope>
    <source>
        <strain evidence="10">BMAN</strain>
    </source>
</reference>
<feature type="repeat" description="ANK" evidence="7">
    <location>
        <begin position="794"/>
        <end position="826"/>
    </location>
</feature>
<dbReference type="PROSITE" id="PS50216">
    <property type="entry name" value="DHHC"/>
    <property type="match status" value="1"/>
</dbReference>
<accession>A0A9Q0LQ12</accession>
<comment type="domain">
    <text evidence="8">The DHHC domain is required for palmitoyltransferase activity.</text>
</comment>
<comment type="caution">
    <text evidence="10">The sequence shown here is derived from an EMBL/GenBank/DDBJ whole genome shotgun (WGS) entry which is preliminary data.</text>
</comment>